<accession>A0A0H4T8V5</accession>
<dbReference type="AlphaFoldDB" id="A0A0H4T8V5"/>
<name>A0A0H4T8V5_9BACT</name>
<evidence type="ECO:0000313" key="1">
    <source>
        <dbReference type="EMBL" id="AKQ03215.1"/>
    </source>
</evidence>
<reference evidence="1" key="1">
    <citation type="journal article" date="2015" name="ISME J.">
        <title>Aquifer environment selects for microbial species cohorts in sediment and groundwater.</title>
        <authorList>
            <person name="Hug L.A."/>
            <person name="Thomas B.C."/>
            <person name="Brown C.T."/>
            <person name="Frischkorn K.R."/>
            <person name="Williams K.H."/>
            <person name="Tringe S.G."/>
            <person name="Banfield J.F."/>
        </authorList>
    </citation>
    <scope>NUCLEOTIDE SEQUENCE</scope>
</reference>
<sequence length="200" mass="22654">MAVPEILVPDKVTITLRDPDRSLLTYRPSRTIIDLLYIAGPIPASDLRTAERQIHSLVYLAQEFGVIDTDYEFSMGTDTHDLFSSNLSWNLNMTSLKDMFQILDEDGRSFRLTPRAIELLEAVGGVQTIDSEDTITELALLAQTNRLIFLANFVFGKKEASQMVEDGKITSRQADAIPSIFLRPILREDLERLEEKFRSS</sequence>
<dbReference type="EMBL" id="KT007009">
    <property type="protein sequence ID" value="AKQ03215.1"/>
    <property type="molecule type" value="Genomic_DNA"/>
</dbReference>
<organism evidence="1">
    <name type="scientific">uncultured Microgenomates bacterium Rifle_16ft_4_minimus_37906</name>
    <dbReference type="NCBI Taxonomy" id="1665116"/>
    <lineage>
        <taxon>Bacteria</taxon>
        <taxon>Candidatus Microgenomatota</taxon>
        <taxon>environmental samples</taxon>
    </lineage>
</organism>
<protein>
    <submittedName>
        <fullName evidence="1">Uncharacterized protein</fullName>
    </submittedName>
</protein>
<proteinExistence type="predicted"/>